<evidence type="ECO:0000313" key="5">
    <source>
        <dbReference type="Proteomes" id="UP000014760"/>
    </source>
</evidence>
<reference evidence="5" key="1">
    <citation type="submission" date="2012-12" db="EMBL/GenBank/DDBJ databases">
        <authorList>
            <person name="Hellsten U."/>
            <person name="Grimwood J."/>
            <person name="Chapman J.A."/>
            <person name="Shapiro H."/>
            <person name="Aerts A."/>
            <person name="Otillar R.P."/>
            <person name="Terry A.Y."/>
            <person name="Boore J.L."/>
            <person name="Simakov O."/>
            <person name="Marletaz F."/>
            <person name="Cho S.-J."/>
            <person name="Edsinger-Gonzales E."/>
            <person name="Havlak P."/>
            <person name="Kuo D.-H."/>
            <person name="Larsson T."/>
            <person name="Lv J."/>
            <person name="Arendt D."/>
            <person name="Savage R."/>
            <person name="Osoegawa K."/>
            <person name="de Jong P."/>
            <person name="Lindberg D.R."/>
            <person name="Seaver E.C."/>
            <person name="Weisblat D.A."/>
            <person name="Putnam N.H."/>
            <person name="Grigoriev I.V."/>
            <person name="Rokhsar D.S."/>
        </authorList>
    </citation>
    <scope>NUCLEOTIDE SEQUENCE</scope>
    <source>
        <strain evidence="5">I ESC-2004</strain>
    </source>
</reference>
<evidence type="ECO:0000259" key="2">
    <source>
        <dbReference type="PROSITE" id="PS50097"/>
    </source>
</evidence>
<dbReference type="EMBL" id="KB305619">
    <property type="protein sequence ID" value="ELU00894.1"/>
    <property type="molecule type" value="Genomic_DNA"/>
</dbReference>
<dbReference type="InterPro" id="IPR000210">
    <property type="entry name" value="BTB/POZ_dom"/>
</dbReference>
<protein>
    <recommendedName>
        <fullName evidence="2">BTB domain-containing protein</fullName>
    </recommendedName>
</protein>
<dbReference type="EMBL" id="AMQN01009529">
    <property type="status" value="NOT_ANNOTATED_CDS"/>
    <property type="molecule type" value="Genomic_DNA"/>
</dbReference>
<name>R7U4L5_CAPTE</name>
<dbReference type="PROSITE" id="PS50097">
    <property type="entry name" value="BTB"/>
    <property type="match status" value="1"/>
</dbReference>
<dbReference type="EnsemblMetazoa" id="CapteT192565">
    <property type="protein sequence ID" value="CapteP192565"/>
    <property type="gene ID" value="CapteG192565"/>
</dbReference>
<dbReference type="OrthoDB" id="409824at2759"/>
<organism evidence="3">
    <name type="scientific">Capitella teleta</name>
    <name type="common">Polychaete worm</name>
    <dbReference type="NCBI Taxonomy" id="283909"/>
    <lineage>
        <taxon>Eukaryota</taxon>
        <taxon>Metazoa</taxon>
        <taxon>Spiralia</taxon>
        <taxon>Lophotrochozoa</taxon>
        <taxon>Annelida</taxon>
        <taxon>Polychaeta</taxon>
        <taxon>Sedentaria</taxon>
        <taxon>Scolecida</taxon>
        <taxon>Capitellidae</taxon>
        <taxon>Capitella</taxon>
    </lineage>
</organism>
<dbReference type="PANTHER" id="PTHR22744">
    <property type="entry name" value="HELIX LOOP HELIX PROTEIN 21-RELATED"/>
    <property type="match status" value="1"/>
</dbReference>
<dbReference type="SUPFAM" id="SSF54695">
    <property type="entry name" value="POZ domain"/>
    <property type="match status" value="1"/>
</dbReference>
<dbReference type="Proteomes" id="UP000014760">
    <property type="component" value="Unassembled WGS sequence"/>
</dbReference>
<sequence length="282" mass="32381">MAYSQSPKSTDSDWGDANSSYTSGENSPRHHGTTSDLSDMDLEFLDFTTPDDLSSLTLVIEGEKLYVHREVLAAWSPVFRSMFTRDFKEKDQREIELPGKKVDDFVELLHCMYPPIKPITDSNFGQLLPLAEEYQIVQVKRKCEEYLLTKAGSIELLVTAQTYGLQQLRLKCIEYARTKSFTELQKDPFYQLLEAENLIGILQLRVQDLESSDQQAKKQQGERDARLFGVINELASGYGNFCTECKSRKVNDDCKNCLKMFRQKVRTKCDEAKNLRNQSQLL</sequence>
<dbReference type="CDD" id="cd18186">
    <property type="entry name" value="BTB_POZ_ZBTB_KLHL-like"/>
    <property type="match status" value="1"/>
</dbReference>
<proteinExistence type="predicted"/>
<dbReference type="HOGENOM" id="CLU_987807_0_0_1"/>
<dbReference type="InterPro" id="IPR011333">
    <property type="entry name" value="SKP1/BTB/POZ_sf"/>
</dbReference>
<dbReference type="Pfam" id="PF00651">
    <property type="entry name" value="BTB"/>
    <property type="match status" value="1"/>
</dbReference>
<dbReference type="Gene3D" id="3.30.710.10">
    <property type="entry name" value="Potassium Channel Kv1.1, Chain A"/>
    <property type="match status" value="1"/>
</dbReference>
<dbReference type="AlphaFoldDB" id="R7U4L5"/>
<evidence type="ECO:0000256" key="1">
    <source>
        <dbReference type="SAM" id="MobiDB-lite"/>
    </source>
</evidence>
<dbReference type="SMART" id="SM00225">
    <property type="entry name" value="BTB"/>
    <property type="match status" value="1"/>
</dbReference>
<keyword evidence="5" id="KW-1185">Reference proteome</keyword>
<feature type="domain" description="BTB" evidence="2">
    <location>
        <begin position="54"/>
        <end position="121"/>
    </location>
</feature>
<dbReference type="OMA" id="TEENCYY"/>
<feature type="compositionally biased region" description="Polar residues" evidence="1">
    <location>
        <begin position="17"/>
        <end position="26"/>
    </location>
</feature>
<gene>
    <name evidence="3" type="ORF">CAPTEDRAFT_192565</name>
</gene>
<accession>R7U4L5</accession>
<dbReference type="STRING" id="283909.R7U4L5"/>
<feature type="region of interest" description="Disordered" evidence="1">
    <location>
        <begin position="1"/>
        <end position="35"/>
    </location>
</feature>
<reference evidence="3 5" key="2">
    <citation type="journal article" date="2013" name="Nature">
        <title>Insights into bilaterian evolution from three spiralian genomes.</title>
        <authorList>
            <person name="Simakov O."/>
            <person name="Marletaz F."/>
            <person name="Cho S.J."/>
            <person name="Edsinger-Gonzales E."/>
            <person name="Havlak P."/>
            <person name="Hellsten U."/>
            <person name="Kuo D.H."/>
            <person name="Larsson T."/>
            <person name="Lv J."/>
            <person name="Arendt D."/>
            <person name="Savage R."/>
            <person name="Osoegawa K."/>
            <person name="de Jong P."/>
            <person name="Grimwood J."/>
            <person name="Chapman J.A."/>
            <person name="Shapiro H."/>
            <person name="Aerts A."/>
            <person name="Otillar R.P."/>
            <person name="Terry A.Y."/>
            <person name="Boore J.L."/>
            <person name="Grigoriev I.V."/>
            <person name="Lindberg D.R."/>
            <person name="Seaver E.C."/>
            <person name="Weisblat D.A."/>
            <person name="Putnam N.H."/>
            <person name="Rokhsar D.S."/>
        </authorList>
    </citation>
    <scope>NUCLEOTIDE SEQUENCE</scope>
    <source>
        <strain evidence="3 5">I ESC-2004</strain>
    </source>
</reference>
<dbReference type="PANTHER" id="PTHR22744:SF17">
    <property type="entry name" value="BTB DOMAIN-CONTAINING PROTEIN"/>
    <property type="match status" value="1"/>
</dbReference>
<evidence type="ECO:0000313" key="3">
    <source>
        <dbReference type="EMBL" id="ELU00894.1"/>
    </source>
</evidence>
<evidence type="ECO:0000313" key="4">
    <source>
        <dbReference type="EnsemblMetazoa" id="CapteP192565"/>
    </source>
</evidence>
<reference evidence="4" key="3">
    <citation type="submission" date="2015-06" db="UniProtKB">
        <authorList>
            <consortium name="EnsemblMetazoa"/>
        </authorList>
    </citation>
    <scope>IDENTIFICATION</scope>
</reference>